<evidence type="ECO:0000313" key="6">
    <source>
        <dbReference type="EMBL" id="KRM90354.1"/>
    </source>
</evidence>
<name>A0A0R2CGX3_9LACO</name>
<dbReference type="SUPFAM" id="SSF51206">
    <property type="entry name" value="cAMP-binding domain-like"/>
    <property type="match status" value="1"/>
</dbReference>
<accession>A0A0R2CGX3</accession>
<dbReference type="InterPro" id="IPR018490">
    <property type="entry name" value="cNMP-bd_dom_sf"/>
</dbReference>
<dbReference type="InterPro" id="IPR000595">
    <property type="entry name" value="cNMP-bd_dom"/>
</dbReference>
<feature type="domain" description="HTH crp-type" evidence="5">
    <location>
        <begin position="157"/>
        <end position="231"/>
    </location>
</feature>
<evidence type="ECO:0000256" key="2">
    <source>
        <dbReference type="ARBA" id="ARBA00023125"/>
    </source>
</evidence>
<dbReference type="EMBL" id="AYZE01000015">
    <property type="protein sequence ID" value="KRM90354.1"/>
    <property type="molecule type" value="Genomic_DNA"/>
</dbReference>
<dbReference type="InterPro" id="IPR012318">
    <property type="entry name" value="HTH_CRP"/>
</dbReference>
<keyword evidence="3" id="KW-0804">Transcription</keyword>
<dbReference type="InterPro" id="IPR014710">
    <property type="entry name" value="RmlC-like_jellyroll"/>
</dbReference>
<dbReference type="SUPFAM" id="SSF46785">
    <property type="entry name" value="Winged helix' DNA-binding domain"/>
    <property type="match status" value="1"/>
</dbReference>
<dbReference type="GO" id="GO:0006355">
    <property type="term" value="P:regulation of DNA-templated transcription"/>
    <property type="evidence" value="ECO:0007669"/>
    <property type="project" value="InterPro"/>
</dbReference>
<gene>
    <name evidence="6" type="ORF">FC80_GL001257</name>
</gene>
<evidence type="ECO:0000256" key="1">
    <source>
        <dbReference type="ARBA" id="ARBA00023015"/>
    </source>
</evidence>
<sequence>MKEGITKQSKVNLALFEIKKKEFFSYFTEIELHQILREASILNFKKGEKFFLNNKGEQIVYLLTEGVIRVNKCSFNGEAMSSFFLGKNEFLPFSLSLNKHLEDFSMEACMDLTIVSMPQKKYQNIVNNNREVSDFLHYKTGKIITDLMQNSYINSLPHPRLRVILTLIYMAKKFGEKCNSDDYSIPNWLTQVKIAKIAGTTRETVGKTYKMLKNEELLTQSLRKIELTSAFFEKFKEYF</sequence>
<evidence type="ECO:0000256" key="3">
    <source>
        <dbReference type="ARBA" id="ARBA00023163"/>
    </source>
</evidence>
<dbReference type="STRING" id="1423729.FC80_GL001257"/>
<dbReference type="Gene3D" id="1.10.10.10">
    <property type="entry name" value="Winged helix-like DNA-binding domain superfamily/Winged helix DNA-binding domain"/>
    <property type="match status" value="1"/>
</dbReference>
<dbReference type="InterPro" id="IPR036390">
    <property type="entry name" value="WH_DNA-bd_sf"/>
</dbReference>
<feature type="domain" description="Cyclic nucleotide-binding" evidence="4">
    <location>
        <begin position="23"/>
        <end position="132"/>
    </location>
</feature>
<dbReference type="PATRIC" id="fig|1423729.3.peg.1276"/>
<dbReference type="InterPro" id="IPR036388">
    <property type="entry name" value="WH-like_DNA-bd_sf"/>
</dbReference>
<dbReference type="Gene3D" id="2.60.120.10">
    <property type="entry name" value="Jelly Rolls"/>
    <property type="match status" value="1"/>
</dbReference>
<dbReference type="GO" id="GO:0003677">
    <property type="term" value="F:DNA binding"/>
    <property type="evidence" value="ECO:0007669"/>
    <property type="project" value="UniProtKB-KW"/>
</dbReference>
<dbReference type="OrthoDB" id="9810708at2"/>
<dbReference type="Proteomes" id="UP000051131">
    <property type="component" value="Unassembled WGS sequence"/>
</dbReference>
<dbReference type="RefSeq" id="WP_057829474.1">
    <property type="nucleotide sequence ID" value="NZ_AYZE01000015.1"/>
</dbReference>
<organism evidence="6 7">
    <name type="scientific">Liquorilactobacillus cacaonum DSM 21116</name>
    <dbReference type="NCBI Taxonomy" id="1423729"/>
    <lineage>
        <taxon>Bacteria</taxon>
        <taxon>Bacillati</taxon>
        <taxon>Bacillota</taxon>
        <taxon>Bacilli</taxon>
        <taxon>Lactobacillales</taxon>
        <taxon>Lactobacillaceae</taxon>
        <taxon>Liquorilactobacillus</taxon>
    </lineage>
</organism>
<dbReference type="PROSITE" id="PS51063">
    <property type="entry name" value="HTH_CRP_2"/>
    <property type="match status" value="1"/>
</dbReference>
<evidence type="ECO:0000259" key="4">
    <source>
        <dbReference type="PROSITE" id="PS50042"/>
    </source>
</evidence>
<comment type="caution">
    <text evidence="6">The sequence shown here is derived from an EMBL/GenBank/DDBJ whole genome shotgun (WGS) entry which is preliminary data.</text>
</comment>
<dbReference type="CDD" id="cd00038">
    <property type="entry name" value="CAP_ED"/>
    <property type="match status" value="1"/>
</dbReference>
<keyword evidence="7" id="KW-1185">Reference proteome</keyword>
<evidence type="ECO:0000313" key="7">
    <source>
        <dbReference type="Proteomes" id="UP000051131"/>
    </source>
</evidence>
<dbReference type="AlphaFoldDB" id="A0A0R2CGX3"/>
<reference evidence="6 7" key="1">
    <citation type="journal article" date="2015" name="Genome Announc.">
        <title>Expanding the biotechnology potential of lactobacilli through comparative genomics of 213 strains and associated genera.</title>
        <authorList>
            <person name="Sun Z."/>
            <person name="Harris H.M."/>
            <person name="McCann A."/>
            <person name="Guo C."/>
            <person name="Argimon S."/>
            <person name="Zhang W."/>
            <person name="Yang X."/>
            <person name="Jeffery I.B."/>
            <person name="Cooney J.C."/>
            <person name="Kagawa T.F."/>
            <person name="Liu W."/>
            <person name="Song Y."/>
            <person name="Salvetti E."/>
            <person name="Wrobel A."/>
            <person name="Rasinkangas P."/>
            <person name="Parkhill J."/>
            <person name="Rea M.C."/>
            <person name="O'Sullivan O."/>
            <person name="Ritari J."/>
            <person name="Douillard F.P."/>
            <person name="Paul Ross R."/>
            <person name="Yang R."/>
            <person name="Briner A.E."/>
            <person name="Felis G.E."/>
            <person name="de Vos W.M."/>
            <person name="Barrangou R."/>
            <person name="Klaenhammer T.R."/>
            <person name="Caufield P.W."/>
            <person name="Cui Y."/>
            <person name="Zhang H."/>
            <person name="O'Toole P.W."/>
        </authorList>
    </citation>
    <scope>NUCLEOTIDE SEQUENCE [LARGE SCALE GENOMIC DNA]</scope>
    <source>
        <strain evidence="6 7">DSM 21116</strain>
    </source>
</reference>
<protein>
    <submittedName>
        <fullName evidence="6">Crp Fnr family transcriptional regulator</fullName>
    </submittedName>
</protein>
<evidence type="ECO:0000259" key="5">
    <source>
        <dbReference type="PROSITE" id="PS51063"/>
    </source>
</evidence>
<proteinExistence type="predicted"/>
<keyword evidence="1" id="KW-0805">Transcription regulation</keyword>
<keyword evidence="2" id="KW-0238">DNA-binding</keyword>
<dbReference type="PROSITE" id="PS50042">
    <property type="entry name" value="CNMP_BINDING_3"/>
    <property type="match status" value="1"/>
</dbReference>